<feature type="transmembrane region" description="Helical" evidence="8">
    <location>
        <begin position="132"/>
        <end position="152"/>
    </location>
</feature>
<evidence type="ECO:0000256" key="1">
    <source>
        <dbReference type="ARBA" id="ARBA00004651"/>
    </source>
</evidence>
<comment type="similarity">
    <text evidence="2 8">Belongs to the Casparian strip membrane proteins (CASP) family.</text>
</comment>
<evidence type="ECO:0000313" key="10">
    <source>
        <dbReference type="EMBL" id="KAI5064355.1"/>
    </source>
</evidence>
<gene>
    <name evidence="10" type="ORF">GOP47_0021025</name>
</gene>
<keyword evidence="4 8" id="KW-1003">Cell membrane</keyword>
<keyword evidence="7 8" id="KW-0472">Membrane</keyword>
<dbReference type="Proteomes" id="UP000886520">
    <property type="component" value="Chromosome 20"/>
</dbReference>
<accession>A0A9D4UAJ3</accession>
<dbReference type="AlphaFoldDB" id="A0A9D4UAJ3"/>
<name>A0A9D4UAJ3_ADICA</name>
<dbReference type="InterPro" id="IPR006702">
    <property type="entry name" value="CASP_dom"/>
</dbReference>
<feature type="domain" description="Casparian strip membrane protein" evidence="9">
    <location>
        <begin position="7"/>
        <end position="142"/>
    </location>
</feature>
<evidence type="ECO:0000256" key="2">
    <source>
        <dbReference type="ARBA" id="ARBA00007651"/>
    </source>
</evidence>
<evidence type="ECO:0000256" key="3">
    <source>
        <dbReference type="ARBA" id="ARBA00011489"/>
    </source>
</evidence>
<dbReference type="EMBL" id="JABFUD020000020">
    <property type="protein sequence ID" value="KAI5064355.1"/>
    <property type="molecule type" value="Genomic_DNA"/>
</dbReference>
<keyword evidence="5 8" id="KW-0812">Transmembrane</keyword>
<reference evidence="10" key="1">
    <citation type="submission" date="2021-01" db="EMBL/GenBank/DDBJ databases">
        <title>Adiantum capillus-veneris genome.</title>
        <authorList>
            <person name="Fang Y."/>
            <person name="Liao Q."/>
        </authorList>
    </citation>
    <scope>NUCLEOTIDE SEQUENCE</scope>
    <source>
        <strain evidence="10">H3</strain>
        <tissue evidence="10">Leaf</tissue>
    </source>
</reference>
<sequence length="157" mass="17010">MELIESKGLKVLDLALRAIAALLTLLSLSLLLAASHSLPSGLSFSSFRPYEYLFVVSALVLIHSGIQGGVSTWYYLRKRSITNHACYYPYFRLGKDMVCALLLLSASSAVLGATTLNSYLSGSKYIQQANGAAALSLFAFLCVANSSTISFYRLPCH</sequence>
<evidence type="ECO:0000313" key="11">
    <source>
        <dbReference type="Proteomes" id="UP000886520"/>
    </source>
</evidence>
<comment type="caution">
    <text evidence="10">The sequence shown here is derived from an EMBL/GenBank/DDBJ whole genome shotgun (WGS) entry which is preliminary data.</text>
</comment>
<dbReference type="PANTHER" id="PTHR33573:SF50">
    <property type="entry name" value="CASP-LIKE PROTEIN 4A3"/>
    <property type="match status" value="1"/>
</dbReference>
<evidence type="ECO:0000256" key="7">
    <source>
        <dbReference type="ARBA" id="ARBA00023136"/>
    </source>
</evidence>
<dbReference type="OrthoDB" id="10358556at2759"/>
<proteinExistence type="inferred from homology"/>
<feature type="transmembrane region" description="Helical" evidence="8">
    <location>
        <begin position="52"/>
        <end position="76"/>
    </location>
</feature>
<dbReference type="PANTHER" id="PTHR33573">
    <property type="entry name" value="CASP-LIKE PROTEIN 4A4"/>
    <property type="match status" value="1"/>
</dbReference>
<organism evidence="10 11">
    <name type="scientific">Adiantum capillus-veneris</name>
    <name type="common">Maidenhair fern</name>
    <dbReference type="NCBI Taxonomy" id="13818"/>
    <lineage>
        <taxon>Eukaryota</taxon>
        <taxon>Viridiplantae</taxon>
        <taxon>Streptophyta</taxon>
        <taxon>Embryophyta</taxon>
        <taxon>Tracheophyta</taxon>
        <taxon>Polypodiopsida</taxon>
        <taxon>Polypodiidae</taxon>
        <taxon>Polypodiales</taxon>
        <taxon>Pteridineae</taxon>
        <taxon>Pteridaceae</taxon>
        <taxon>Vittarioideae</taxon>
        <taxon>Adiantum</taxon>
    </lineage>
</organism>
<feature type="transmembrane region" description="Helical" evidence="8">
    <location>
        <begin position="12"/>
        <end position="32"/>
    </location>
</feature>
<evidence type="ECO:0000259" key="9">
    <source>
        <dbReference type="Pfam" id="PF04535"/>
    </source>
</evidence>
<evidence type="ECO:0000256" key="6">
    <source>
        <dbReference type="ARBA" id="ARBA00022989"/>
    </source>
</evidence>
<protein>
    <recommendedName>
        <fullName evidence="8">CASP-like protein</fullName>
    </recommendedName>
</protein>
<comment type="subcellular location">
    <subcellularLocation>
        <location evidence="1 8">Cell membrane</location>
        <topology evidence="1 8">Multi-pass membrane protein</topology>
    </subcellularLocation>
</comment>
<dbReference type="GO" id="GO:0005886">
    <property type="term" value="C:plasma membrane"/>
    <property type="evidence" value="ECO:0007669"/>
    <property type="project" value="UniProtKB-SubCell"/>
</dbReference>
<evidence type="ECO:0000256" key="5">
    <source>
        <dbReference type="ARBA" id="ARBA00022692"/>
    </source>
</evidence>
<evidence type="ECO:0000256" key="4">
    <source>
        <dbReference type="ARBA" id="ARBA00022475"/>
    </source>
</evidence>
<keyword evidence="6 8" id="KW-1133">Transmembrane helix</keyword>
<feature type="transmembrane region" description="Helical" evidence="8">
    <location>
        <begin position="97"/>
        <end position="120"/>
    </location>
</feature>
<comment type="subunit">
    <text evidence="3 8">Homodimer and heterodimers.</text>
</comment>
<keyword evidence="11" id="KW-1185">Reference proteome</keyword>
<dbReference type="Pfam" id="PF04535">
    <property type="entry name" value="CASP_dom"/>
    <property type="match status" value="1"/>
</dbReference>
<evidence type="ECO:0000256" key="8">
    <source>
        <dbReference type="RuleBase" id="RU361233"/>
    </source>
</evidence>